<evidence type="ECO:0000259" key="5">
    <source>
        <dbReference type="Pfam" id="PF00775"/>
    </source>
</evidence>
<keyword evidence="3" id="KW-0560">Oxidoreductase</keyword>
<evidence type="ECO:0000256" key="1">
    <source>
        <dbReference type="ARBA" id="ARBA00007825"/>
    </source>
</evidence>
<feature type="chain" id="PRO_5011692231" evidence="4">
    <location>
        <begin position="20"/>
        <end position="199"/>
    </location>
</feature>
<dbReference type="STRING" id="478744.SAMN05444359_13132"/>
<dbReference type="EMBL" id="FOFB01000031">
    <property type="protein sequence ID" value="SER26705.1"/>
    <property type="molecule type" value="Genomic_DNA"/>
</dbReference>
<dbReference type="PANTHER" id="PTHR33711:SF11">
    <property type="entry name" value="DIOXYGENASE"/>
    <property type="match status" value="1"/>
</dbReference>
<keyword evidence="7" id="KW-1185">Reference proteome</keyword>
<gene>
    <name evidence="6" type="ORF">SAMN05444359_13132</name>
</gene>
<dbReference type="InterPro" id="IPR000627">
    <property type="entry name" value="Intradiol_dOase_C"/>
</dbReference>
<dbReference type="Pfam" id="PF00775">
    <property type="entry name" value="Dioxygenase_C"/>
    <property type="match status" value="1"/>
</dbReference>
<accession>A0A1H9MTH5</accession>
<reference evidence="7" key="1">
    <citation type="submission" date="2016-10" db="EMBL/GenBank/DDBJ databases">
        <authorList>
            <person name="Varghese N."/>
            <person name="Submissions S."/>
        </authorList>
    </citation>
    <scope>NUCLEOTIDE SEQUENCE [LARGE SCALE GENOMIC DNA]</scope>
    <source>
        <strain evidence="7">DSM 24740</strain>
    </source>
</reference>
<feature type="signal peptide" evidence="4">
    <location>
        <begin position="1"/>
        <end position="19"/>
    </location>
</feature>
<keyword evidence="2 6" id="KW-0223">Dioxygenase</keyword>
<evidence type="ECO:0000313" key="7">
    <source>
        <dbReference type="Proteomes" id="UP000199021"/>
    </source>
</evidence>
<dbReference type="InterPro" id="IPR015889">
    <property type="entry name" value="Intradiol_dOase_core"/>
</dbReference>
<evidence type="ECO:0000256" key="3">
    <source>
        <dbReference type="ARBA" id="ARBA00023002"/>
    </source>
</evidence>
<dbReference type="RefSeq" id="WP_090172505.1">
    <property type="nucleotide sequence ID" value="NZ_FOFB01000031.1"/>
</dbReference>
<comment type="similarity">
    <text evidence="1">Belongs to the intradiol ring-cleavage dioxygenase family.</text>
</comment>
<evidence type="ECO:0000313" key="6">
    <source>
        <dbReference type="EMBL" id="SER26705.1"/>
    </source>
</evidence>
<evidence type="ECO:0000256" key="4">
    <source>
        <dbReference type="SAM" id="SignalP"/>
    </source>
</evidence>
<dbReference type="InParanoid" id="A0A1H9MTH5"/>
<evidence type="ECO:0000256" key="2">
    <source>
        <dbReference type="ARBA" id="ARBA00022964"/>
    </source>
</evidence>
<dbReference type="SUPFAM" id="SSF49482">
    <property type="entry name" value="Aromatic compound dioxygenase"/>
    <property type="match status" value="1"/>
</dbReference>
<dbReference type="PANTHER" id="PTHR33711">
    <property type="entry name" value="DIOXYGENASE, PUTATIVE (AFU_ORTHOLOGUE AFUA_2G02910)-RELATED"/>
    <property type="match status" value="1"/>
</dbReference>
<keyword evidence="4" id="KW-0732">Signal</keyword>
<proteinExistence type="inferred from homology"/>
<dbReference type="Gene3D" id="2.60.130.10">
    <property type="entry name" value="Aromatic compound dioxygenase"/>
    <property type="match status" value="1"/>
</dbReference>
<dbReference type="InterPro" id="IPR050770">
    <property type="entry name" value="Intradiol_RC_Dioxygenase"/>
</dbReference>
<organism evidence="6 7">
    <name type="scientific">Neolewinella agarilytica</name>
    <dbReference type="NCBI Taxonomy" id="478744"/>
    <lineage>
        <taxon>Bacteria</taxon>
        <taxon>Pseudomonadati</taxon>
        <taxon>Bacteroidota</taxon>
        <taxon>Saprospiria</taxon>
        <taxon>Saprospirales</taxon>
        <taxon>Lewinellaceae</taxon>
        <taxon>Neolewinella</taxon>
    </lineage>
</organism>
<dbReference type="AlphaFoldDB" id="A0A1H9MTH5"/>
<dbReference type="Proteomes" id="UP000199021">
    <property type="component" value="Unassembled WGS sequence"/>
</dbReference>
<feature type="domain" description="Intradiol ring-cleavage dioxygenases" evidence="5">
    <location>
        <begin position="43"/>
        <end position="168"/>
    </location>
</feature>
<protein>
    <submittedName>
        <fullName evidence="6">Protocatechuate 3,4-dioxygenase beta subunit</fullName>
    </submittedName>
</protein>
<dbReference type="GO" id="GO:0016702">
    <property type="term" value="F:oxidoreductase activity, acting on single donors with incorporation of molecular oxygen, incorporation of two atoms of oxygen"/>
    <property type="evidence" value="ECO:0007669"/>
    <property type="project" value="InterPro"/>
</dbReference>
<dbReference type="GO" id="GO:0008199">
    <property type="term" value="F:ferric iron binding"/>
    <property type="evidence" value="ECO:0007669"/>
    <property type="project" value="InterPro"/>
</dbReference>
<dbReference type="OrthoDB" id="9800887at2"/>
<name>A0A1H9MTH5_9BACT</name>
<sequence length="199" mass="22858">MKRSSFIKVLGLSAFAVSAAGFKLVKEDGKFTTDCATSSDMLGPFFREGAPRRHDLTYSGNDKEMPLRVVGQVFGADCKSPLKNVDIDLWHCDHKKNYDMVSADFRCRGKITTDENGAYWFKTFVPPPYGGRPKHIHYLVDNVAGYERLATQLYFKGDSKIKPNNWIKYRWDERRILDIYRNEEGLSEVRLDLYLMPVG</sequence>